<dbReference type="AlphaFoldDB" id="L0PGT0"/>
<evidence type="ECO:0000256" key="3">
    <source>
        <dbReference type="ARBA" id="ARBA00022553"/>
    </source>
</evidence>
<evidence type="ECO:0000256" key="6">
    <source>
        <dbReference type="SAM" id="Coils"/>
    </source>
</evidence>
<dbReference type="GO" id="GO:0005815">
    <property type="term" value="C:microtubule organizing center"/>
    <property type="evidence" value="ECO:0007669"/>
    <property type="project" value="UniProtKB-SubCell"/>
</dbReference>
<reference evidence="8 9" key="1">
    <citation type="journal article" date="2012" name="MBio">
        <title>De novo assembly of the Pneumocystis jirovecii genome from a single bronchoalveolar lavage fluid specimen from a patient.</title>
        <authorList>
            <person name="Cisse O.H."/>
            <person name="Pagni M."/>
            <person name="Hauser P.M."/>
        </authorList>
    </citation>
    <scope>NUCLEOTIDE SEQUENCE [LARGE SCALE GENOMIC DNA]</scope>
    <source>
        <strain evidence="8 9">SE8</strain>
    </source>
</reference>
<dbReference type="Pfam" id="PF10495">
    <property type="entry name" value="PACT_coil_coil"/>
    <property type="match status" value="1"/>
</dbReference>
<organism evidence="9">
    <name type="scientific">Pneumocystis jirovecii</name>
    <name type="common">Human pneumocystis pneumonia agent</name>
    <dbReference type="NCBI Taxonomy" id="42068"/>
    <lineage>
        <taxon>Eukaryota</taxon>
        <taxon>Fungi</taxon>
        <taxon>Dikarya</taxon>
        <taxon>Ascomycota</taxon>
        <taxon>Taphrinomycotina</taxon>
        <taxon>Pneumocystomycetes</taxon>
        <taxon>Pneumocystaceae</taxon>
        <taxon>Pneumocystis</taxon>
    </lineage>
</organism>
<protein>
    <recommendedName>
        <fullName evidence="7">Pericentrin/AKAP-450 centrosomal targeting domain-containing protein</fullName>
    </recommendedName>
</protein>
<evidence type="ECO:0000256" key="1">
    <source>
        <dbReference type="ARBA" id="ARBA00004267"/>
    </source>
</evidence>
<keyword evidence="3" id="KW-0597">Phosphoprotein</keyword>
<dbReference type="VEuPathDB" id="FungiDB:PNEJI1_000241"/>
<dbReference type="STRING" id="1209962.L0PGT0"/>
<keyword evidence="4 6" id="KW-0175">Coiled coil</keyword>
<evidence type="ECO:0000256" key="4">
    <source>
        <dbReference type="ARBA" id="ARBA00023054"/>
    </source>
</evidence>
<comment type="subcellular location">
    <subcellularLocation>
        <location evidence="1">Cytoplasm</location>
        <location evidence="1">Cytoskeleton</location>
        <location evidence="1">Microtubule organizing center</location>
    </subcellularLocation>
</comment>
<sequence length="192" mass="22732">MLAKAELNEVKENMKTREMQLKEQLHKIGKDKYLLINRIELAEKEIQSVTQEKKELSMKVYCLEKQLQENEHLFLNICSIALLKYFRSSKELSALKSKHKAELKARILREEQFRASLSYTKKLIFSNQANLRLIEKMGIYPDRSIQQNRITLKVVILVVIIIERMKKLSVEWSKQTKIKEKLFKSLLLIRAN</sequence>
<keyword evidence="5" id="KW-0206">Cytoskeleton</keyword>
<evidence type="ECO:0000313" key="8">
    <source>
        <dbReference type="EMBL" id="CCJ31274.1"/>
    </source>
</evidence>
<evidence type="ECO:0000313" key="9">
    <source>
        <dbReference type="Proteomes" id="UP000010422"/>
    </source>
</evidence>
<keyword evidence="2" id="KW-0963">Cytoplasm</keyword>
<evidence type="ECO:0000256" key="2">
    <source>
        <dbReference type="ARBA" id="ARBA00022490"/>
    </source>
</evidence>
<comment type="caution">
    <text evidence="8">The sequence shown here is derived from an EMBL/GenBank/DDBJ whole genome shotgun (WGS) entry which is preliminary data.</text>
</comment>
<feature type="domain" description="Pericentrin/AKAP-450 centrosomal targeting" evidence="7">
    <location>
        <begin position="106"/>
        <end position="172"/>
    </location>
</feature>
<proteinExistence type="predicted"/>
<gene>
    <name evidence="8" type="ORF">PNEJI1_000241</name>
</gene>
<feature type="coiled-coil region" evidence="6">
    <location>
        <begin position="4"/>
        <end position="59"/>
    </location>
</feature>
<evidence type="ECO:0000256" key="5">
    <source>
        <dbReference type="ARBA" id="ARBA00023212"/>
    </source>
</evidence>
<dbReference type="Proteomes" id="UP000010422">
    <property type="component" value="Unassembled WGS sequence"/>
</dbReference>
<dbReference type="GO" id="GO:0005737">
    <property type="term" value="C:cytoplasm"/>
    <property type="evidence" value="ECO:0007669"/>
    <property type="project" value="UniProtKB-ARBA"/>
</dbReference>
<evidence type="ECO:0000259" key="7">
    <source>
        <dbReference type="Pfam" id="PF10495"/>
    </source>
</evidence>
<dbReference type="InterPro" id="IPR019528">
    <property type="entry name" value="PACT_domain"/>
</dbReference>
<name>L0PGT0_PNEJI</name>
<dbReference type="InParanoid" id="L0PGT0"/>
<accession>L0PGT0</accession>
<dbReference type="EMBL" id="CAKM01000282">
    <property type="protein sequence ID" value="CCJ31274.1"/>
    <property type="molecule type" value="Genomic_DNA"/>
</dbReference>